<evidence type="ECO:0000256" key="5">
    <source>
        <dbReference type="ARBA" id="ARBA00023136"/>
    </source>
</evidence>
<keyword evidence="3 7" id="KW-1134">Transmembrane beta strand</keyword>
<proteinExistence type="inferred from homology"/>
<evidence type="ECO:0000256" key="8">
    <source>
        <dbReference type="SAM" id="SignalP"/>
    </source>
</evidence>
<accession>A0A2D0AI05</accession>
<comment type="similarity">
    <text evidence="7">Belongs to the TonB-dependent receptor family.</text>
</comment>
<dbReference type="SUPFAM" id="SSF56935">
    <property type="entry name" value="Porins"/>
    <property type="match status" value="1"/>
</dbReference>
<evidence type="ECO:0000256" key="6">
    <source>
        <dbReference type="ARBA" id="ARBA00023237"/>
    </source>
</evidence>
<keyword evidence="8" id="KW-0732">Signal</keyword>
<dbReference type="SUPFAM" id="SSF49464">
    <property type="entry name" value="Carboxypeptidase regulatory domain-like"/>
    <property type="match status" value="1"/>
</dbReference>
<keyword evidence="4 7" id="KW-0812">Transmembrane</keyword>
<dbReference type="Proteomes" id="UP000198034">
    <property type="component" value="Unassembled WGS sequence"/>
</dbReference>
<evidence type="ECO:0000256" key="4">
    <source>
        <dbReference type="ARBA" id="ARBA00022692"/>
    </source>
</evidence>
<dbReference type="NCBIfam" id="TIGR04056">
    <property type="entry name" value="OMP_RagA_SusC"/>
    <property type="match status" value="1"/>
</dbReference>
<organism evidence="10 11">
    <name type="scientific">Flavobacterium columnare</name>
    <dbReference type="NCBI Taxonomy" id="996"/>
    <lineage>
        <taxon>Bacteria</taxon>
        <taxon>Pseudomonadati</taxon>
        <taxon>Bacteroidota</taxon>
        <taxon>Flavobacteriia</taxon>
        <taxon>Flavobacteriales</taxon>
        <taxon>Flavobacteriaceae</taxon>
        <taxon>Flavobacterium</taxon>
    </lineage>
</organism>
<evidence type="ECO:0000313" key="10">
    <source>
        <dbReference type="EMBL" id="OWP79455.1"/>
    </source>
</evidence>
<name>A0A2D0AI05_9FLAO</name>
<dbReference type="Gene3D" id="2.40.170.20">
    <property type="entry name" value="TonB-dependent receptor, beta-barrel domain"/>
    <property type="match status" value="1"/>
</dbReference>
<sequence length="1062" mass="115460">MRSKFKWIFTLLLALTMQFSFAQEKTITGVVTDANGPLPGVNVVVKGTQRGVSSGFDGKYSIKAKEGETLVFSFMGMREVAKVVGASNVMNTVMQSDAKQIGEVVVTSFGVKRDKKTLGFSTPKINSEELTAAKSTNITNQIGGKIAGLRVSGSGGSFTGSSVIIRGFTTFTGSNQPLYVVDGVPIDNSGGNNQLQQGASSSNRAIDINPEDVENLVVLKDAASTAIYGARGASGVILITTKKGKKGAGTVSFTSSLTVGTVNRLPEYQNEYAQGSQGQLTQADIGSVNNSPDSSWFAGSWGPRINGQVITNSFGQKEVLQAYPDNIKEIFKPSLNVQNNLSFSGATDKSSYRIAIGNTDETYVLDNNRMKRTTLTFSGNSQVTDKLNVGLSFTYTSNNSVRTLQGNQLSNPLFRAYFIPRTYNLSGLPFEDSLGNQLYAGSEDHPLWSIKHNVYNDKVDRVFGNFNMKYDFTSWLNAEFKIGSDFYNFKSNGFDEVGNRGGGFTGAGGSKVGGLINSATNVHNVNSYLTLNAVRKIDNFTFSTTLGNETVYNTTFDSEVVGLGLVVPGFNQIKNTNTYFPATATTRSKVFGLFGDLTVEYKKFLSLNVKARNDWSSTLSKENNSIFYPGVSGSFVLTEAIPSLKLNDKINLIKFRASLGEVGKSPSSYRTNTYYDKANASDGFGPEIKFPYDGLSGYTLSDVAGNPNLTPEFTREVAYGAELGFFNNRLSIDGTIYNRTTRNVILPVPVSATSGVTRVYQNAGRLSTKGVEVMVSGTPVKTENFRWDLGVNYTQFKSVVEELAPGVDNIFLGGFSTPNIRLVAGDEYGQIYGTAYQRDANGNFLIQPTTKPDGSPNPNAGLLLATPNVQKLGNPNPKFTMGVTNTFTYKNLSLYALVDIKKGGDQYSRNIADVQRNGVAIETTEYPRFLEDGVTLNKPYLYQGVYASGPDAGKPNTTWITAQGYYGNNGKYVASEGFIYDTSWYRLRELALTYKFGKNVLNNTAFKQIELGVFGRNLFLKAPNYPHFDPEQNALGVSNAQGLEFNSLPNTRTIGGNLKIVF</sequence>
<feature type="chain" id="PRO_5013243089" description="TonB-dependent receptor plug domain-containing protein" evidence="8">
    <location>
        <begin position="23"/>
        <end position="1062"/>
    </location>
</feature>
<evidence type="ECO:0000256" key="3">
    <source>
        <dbReference type="ARBA" id="ARBA00022452"/>
    </source>
</evidence>
<keyword evidence="5 7" id="KW-0472">Membrane</keyword>
<evidence type="ECO:0000256" key="2">
    <source>
        <dbReference type="ARBA" id="ARBA00022448"/>
    </source>
</evidence>
<dbReference type="InterPro" id="IPR008969">
    <property type="entry name" value="CarboxyPept-like_regulatory"/>
</dbReference>
<dbReference type="InterPro" id="IPR039426">
    <property type="entry name" value="TonB-dep_rcpt-like"/>
</dbReference>
<dbReference type="EMBL" id="MTCY01000003">
    <property type="protein sequence ID" value="OWP79455.1"/>
    <property type="molecule type" value="Genomic_DNA"/>
</dbReference>
<comment type="caution">
    <text evidence="10">The sequence shown here is derived from an EMBL/GenBank/DDBJ whole genome shotgun (WGS) entry which is preliminary data.</text>
</comment>
<evidence type="ECO:0000256" key="1">
    <source>
        <dbReference type="ARBA" id="ARBA00004571"/>
    </source>
</evidence>
<evidence type="ECO:0000259" key="9">
    <source>
        <dbReference type="Pfam" id="PF07715"/>
    </source>
</evidence>
<dbReference type="PROSITE" id="PS52016">
    <property type="entry name" value="TONB_DEPENDENT_REC_3"/>
    <property type="match status" value="1"/>
</dbReference>
<dbReference type="InterPro" id="IPR023997">
    <property type="entry name" value="TonB-dep_OMP_SusC/RagA_CS"/>
</dbReference>
<keyword evidence="6 7" id="KW-0998">Cell outer membrane</keyword>
<dbReference type="Pfam" id="PF07715">
    <property type="entry name" value="Plug"/>
    <property type="match status" value="1"/>
</dbReference>
<dbReference type="InterPro" id="IPR012910">
    <property type="entry name" value="Plug_dom"/>
</dbReference>
<gene>
    <name evidence="10" type="ORF">BWK62_01810</name>
</gene>
<dbReference type="InterPro" id="IPR037066">
    <property type="entry name" value="Plug_dom_sf"/>
</dbReference>
<dbReference type="Pfam" id="PF13715">
    <property type="entry name" value="CarbopepD_reg_2"/>
    <property type="match status" value="1"/>
</dbReference>
<dbReference type="AlphaFoldDB" id="A0A2D0AI05"/>
<protein>
    <recommendedName>
        <fullName evidence="9">TonB-dependent receptor plug domain-containing protein</fullName>
    </recommendedName>
</protein>
<dbReference type="NCBIfam" id="TIGR04057">
    <property type="entry name" value="SusC_RagA_signa"/>
    <property type="match status" value="1"/>
</dbReference>
<evidence type="ECO:0000256" key="7">
    <source>
        <dbReference type="PROSITE-ProRule" id="PRU01360"/>
    </source>
</evidence>
<feature type="signal peptide" evidence="8">
    <location>
        <begin position="1"/>
        <end position="22"/>
    </location>
</feature>
<comment type="subcellular location">
    <subcellularLocation>
        <location evidence="1 7">Cell outer membrane</location>
        <topology evidence="1 7">Multi-pass membrane protein</topology>
    </subcellularLocation>
</comment>
<dbReference type="Gene3D" id="2.170.130.10">
    <property type="entry name" value="TonB-dependent receptor, plug domain"/>
    <property type="match status" value="1"/>
</dbReference>
<dbReference type="GO" id="GO:0009279">
    <property type="term" value="C:cell outer membrane"/>
    <property type="evidence" value="ECO:0007669"/>
    <property type="project" value="UniProtKB-SubCell"/>
</dbReference>
<dbReference type="InterPro" id="IPR023996">
    <property type="entry name" value="TonB-dep_OMP_SusC/RagA"/>
</dbReference>
<dbReference type="Gene3D" id="2.60.40.1120">
    <property type="entry name" value="Carboxypeptidase-like, regulatory domain"/>
    <property type="match status" value="1"/>
</dbReference>
<feature type="domain" description="TonB-dependent receptor plug" evidence="9">
    <location>
        <begin position="116"/>
        <end position="236"/>
    </location>
</feature>
<keyword evidence="2 7" id="KW-0813">Transport</keyword>
<reference evidence="10 11" key="1">
    <citation type="journal article" date="2017" name="Infect. Genet. Evol.">
        <title>Comparative genome analysis of fish pathogen Flavobacterium columnare reveals extensive sequence diversity within the species.</title>
        <authorList>
            <person name="Kayansamruaj P."/>
            <person name="Dong H.T."/>
            <person name="Hirono I."/>
            <person name="Kondo H."/>
            <person name="Senapin S."/>
            <person name="Rodkhum C."/>
        </authorList>
    </citation>
    <scope>NUCLEOTIDE SEQUENCE [LARGE SCALE GENOMIC DNA]</scope>
    <source>
        <strain evidence="10 11">1214</strain>
    </source>
</reference>
<dbReference type="InterPro" id="IPR036942">
    <property type="entry name" value="Beta-barrel_TonB_sf"/>
</dbReference>
<evidence type="ECO:0000313" key="11">
    <source>
        <dbReference type="Proteomes" id="UP000198034"/>
    </source>
</evidence>